<keyword evidence="3" id="KW-0472">Membrane</keyword>
<keyword evidence="3" id="KW-1133">Transmembrane helix</keyword>
<dbReference type="RefSeq" id="WP_114792013.1">
    <property type="nucleotide sequence ID" value="NZ_CP139960.1"/>
</dbReference>
<dbReference type="InterPro" id="IPR041268">
    <property type="entry name" value="HU-CCDC81_bac_2"/>
</dbReference>
<evidence type="ECO:0000259" key="4">
    <source>
        <dbReference type="Pfam" id="PF18175"/>
    </source>
</evidence>
<evidence type="ECO:0000256" key="3">
    <source>
        <dbReference type="SAM" id="Phobius"/>
    </source>
</evidence>
<evidence type="ECO:0000313" key="5">
    <source>
        <dbReference type="EMBL" id="WQD40309.1"/>
    </source>
</evidence>
<keyword evidence="1" id="KW-0238">DNA-binding</keyword>
<protein>
    <recommendedName>
        <fullName evidence="4">CCDC81-like prokaryotic HU domain-containing protein</fullName>
    </recommendedName>
</protein>
<dbReference type="SUPFAM" id="SSF47729">
    <property type="entry name" value="IHF-like DNA-binding proteins"/>
    <property type="match status" value="1"/>
</dbReference>
<proteinExistence type="predicted"/>
<organism evidence="5 6">
    <name type="scientific">Niabella yanshanensis</name>
    <dbReference type="NCBI Taxonomy" id="577386"/>
    <lineage>
        <taxon>Bacteria</taxon>
        <taxon>Pseudomonadati</taxon>
        <taxon>Bacteroidota</taxon>
        <taxon>Chitinophagia</taxon>
        <taxon>Chitinophagales</taxon>
        <taxon>Chitinophagaceae</taxon>
        <taxon>Niabella</taxon>
    </lineage>
</organism>
<gene>
    <name evidence="5" type="ORF">U0035_09150</name>
</gene>
<reference evidence="5 6" key="1">
    <citation type="submission" date="2023-12" db="EMBL/GenBank/DDBJ databases">
        <title>Genome sequencing and assembly of bacterial species from a model synthetic community.</title>
        <authorList>
            <person name="Hogle S.L."/>
        </authorList>
    </citation>
    <scope>NUCLEOTIDE SEQUENCE [LARGE SCALE GENOMIC DNA]</scope>
    <source>
        <strain evidence="5 6">HAMBI_3031</strain>
    </source>
</reference>
<dbReference type="Pfam" id="PF18175">
    <property type="entry name" value="HU-CCDC81_bac_2"/>
    <property type="match status" value="1"/>
</dbReference>
<dbReference type="EMBL" id="CP139960">
    <property type="protein sequence ID" value="WQD40309.1"/>
    <property type="molecule type" value="Genomic_DNA"/>
</dbReference>
<feature type="region of interest" description="Disordered" evidence="2">
    <location>
        <begin position="195"/>
        <end position="216"/>
    </location>
</feature>
<sequence>MFDILLQYLFEFKRLSLPTIGGFELENKVANANLADSTIAAPTWIVGFRPYSPDVNMDEKSRLVSWLAGNRNISMDEAGRHLEQFITDLQSRLSNGETVNWPGLGILEQRDGQVVFQPTAAQISPFTDVTAKKISRENTSHQTLVGDKETTTAEMREQLLLPDEKRRSGTTLMWVVLGIALIAAAWFFSQKGCNTSASGNQQKVESSQPGETYKLR</sequence>
<keyword evidence="3" id="KW-0812">Transmembrane</keyword>
<dbReference type="InterPro" id="IPR010992">
    <property type="entry name" value="IHF-like_DNA-bd_dom_sf"/>
</dbReference>
<evidence type="ECO:0000313" key="6">
    <source>
        <dbReference type="Proteomes" id="UP001325680"/>
    </source>
</evidence>
<keyword evidence="6" id="KW-1185">Reference proteome</keyword>
<feature type="compositionally biased region" description="Polar residues" evidence="2">
    <location>
        <begin position="195"/>
        <end position="210"/>
    </location>
</feature>
<dbReference type="Proteomes" id="UP001325680">
    <property type="component" value="Chromosome"/>
</dbReference>
<accession>A0ABZ0WC26</accession>
<evidence type="ECO:0000256" key="2">
    <source>
        <dbReference type="SAM" id="MobiDB-lite"/>
    </source>
</evidence>
<feature type="transmembrane region" description="Helical" evidence="3">
    <location>
        <begin position="171"/>
        <end position="188"/>
    </location>
</feature>
<name>A0ABZ0WC26_9BACT</name>
<evidence type="ECO:0000256" key="1">
    <source>
        <dbReference type="ARBA" id="ARBA00023125"/>
    </source>
</evidence>
<feature type="domain" description="CCDC81-like prokaryotic HU" evidence="4">
    <location>
        <begin position="63"/>
        <end position="122"/>
    </location>
</feature>